<evidence type="ECO:0000313" key="1">
    <source>
        <dbReference type="EMBL" id="KAG9355677.1"/>
    </source>
</evidence>
<keyword evidence="2" id="KW-1185">Reference proteome</keyword>
<protein>
    <submittedName>
        <fullName evidence="1">Uncharacterized protein</fullName>
    </submittedName>
</protein>
<accession>A0A8T2PW49</accession>
<proteinExistence type="predicted"/>
<organism evidence="1 2">
    <name type="scientific">Albula glossodonta</name>
    <name type="common">roundjaw bonefish</name>
    <dbReference type="NCBI Taxonomy" id="121402"/>
    <lineage>
        <taxon>Eukaryota</taxon>
        <taxon>Metazoa</taxon>
        <taxon>Chordata</taxon>
        <taxon>Craniata</taxon>
        <taxon>Vertebrata</taxon>
        <taxon>Euteleostomi</taxon>
        <taxon>Actinopterygii</taxon>
        <taxon>Neopterygii</taxon>
        <taxon>Teleostei</taxon>
        <taxon>Albuliformes</taxon>
        <taxon>Albulidae</taxon>
        <taxon>Albula</taxon>
    </lineage>
</organism>
<dbReference type="OrthoDB" id="6021633at2759"/>
<dbReference type="GO" id="GO:0003676">
    <property type="term" value="F:nucleic acid binding"/>
    <property type="evidence" value="ECO:0007669"/>
    <property type="project" value="InterPro"/>
</dbReference>
<reference evidence="1" key="1">
    <citation type="thesis" date="2021" institute="BYU ScholarsArchive" country="Provo, UT, USA">
        <title>Applications of and Algorithms for Genome Assembly and Genomic Analyses with an Emphasis on Marine Teleosts.</title>
        <authorList>
            <person name="Pickett B.D."/>
        </authorList>
    </citation>
    <scope>NUCLEOTIDE SEQUENCE</scope>
    <source>
        <strain evidence="1">HI-2016</strain>
    </source>
</reference>
<dbReference type="Proteomes" id="UP000824540">
    <property type="component" value="Unassembled WGS sequence"/>
</dbReference>
<dbReference type="EMBL" id="JAFBMS010000001">
    <property type="protein sequence ID" value="KAG9355677.1"/>
    <property type="molecule type" value="Genomic_DNA"/>
</dbReference>
<comment type="caution">
    <text evidence="1">The sequence shown here is derived from an EMBL/GenBank/DDBJ whole genome shotgun (WGS) entry which is preliminary data.</text>
</comment>
<dbReference type="Gene3D" id="3.30.420.10">
    <property type="entry name" value="Ribonuclease H-like superfamily/Ribonuclease H"/>
    <property type="match status" value="1"/>
</dbReference>
<name>A0A8T2PW49_9TELE</name>
<evidence type="ECO:0000313" key="2">
    <source>
        <dbReference type="Proteomes" id="UP000824540"/>
    </source>
</evidence>
<dbReference type="InterPro" id="IPR036397">
    <property type="entry name" value="RNaseH_sf"/>
</dbReference>
<gene>
    <name evidence="1" type="ORF">JZ751_000515</name>
</gene>
<sequence>MTGKSVKDIDRYQTEENKFCADCQAKAKPRVLRKSTASPLARFNLSPHHPPCLTDTALSLKCHAECGQIKARFGVFRVCDGTFCMLQPLRAIFKSDRRLCTNLLLRLLSPSVDRRFFMLSSETGTGPEALKIQAWKKIQPCIFNVYMSPDLNPIENLSDVLKRRLHKHGPQNLKDMERFCMDEWSQTACHHECQLTPSMLGDMGFLYARNQLAVDVDNSTSQVLQMDGGQGTGTVIGSSLSESQLGMMRGTLQKLNACGHGLSLLDRVVRACPRKLELIAVLAQFSQSLSLRGEVCCETPCSTCFGTE</sequence>
<dbReference type="AlphaFoldDB" id="A0A8T2PW49"/>